<evidence type="ECO:0008006" key="3">
    <source>
        <dbReference type="Google" id="ProtNLM"/>
    </source>
</evidence>
<evidence type="ECO:0000313" key="1">
    <source>
        <dbReference type="EMBL" id="KIH75800.1"/>
    </source>
</evidence>
<sequence>MTEDQWENLCRRCGLCCFEKYIDGNRVIHTPIACRHLDIVTRECRVYDKRFSVGEGCVQLTPEVVGQVKWLPDDCAYWPHAKKRQAR</sequence>
<dbReference type="RefSeq" id="WP_040100579.1">
    <property type="nucleotide sequence ID" value="NZ_JWJD01000007.1"/>
</dbReference>
<dbReference type="InterPro" id="IPR008228">
    <property type="entry name" value="UCP006173"/>
</dbReference>
<accession>A0A0C2HLD1</accession>
<dbReference type="AlphaFoldDB" id="A0A0C2HLD1"/>
<name>A0A0C2HLD1_9BACT</name>
<dbReference type="Proteomes" id="UP000035068">
    <property type="component" value="Unassembled WGS sequence"/>
</dbReference>
<organism evidence="1 2">
    <name type="scientific">Geoalkalibacter ferrihydriticus DSM 17813</name>
    <dbReference type="NCBI Taxonomy" id="1121915"/>
    <lineage>
        <taxon>Bacteria</taxon>
        <taxon>Pseudomonadati</taxon>
        <taxon>Thermodesulfobacteriota</taxon>
        <taxon>Desulfuromonadia</taxon>
        <taxon>Desulfuromonadales</taxon>
        <taxon>Geoalkalibacteraceae</taxon>
        <taxon>Geoalkalibacter</taxon>
    </lineage>
</organism>
<keyword evidence="2" id="KW-1185">Reference proteome</keyword>
<dbReference type="EMBL" id="JWJD01000007">
    <property type="protein sequence ID" value="KIH75800.1"/>
    <property type="molecule type" value="Genomic_DNA"/>
</dbReference>
<gene>
    <name evidence="1" type="ORF">GFER_14490</name>
</gene>
<dbReference type="PANTHER" id="PTHR37421">
    <property type="entry name" value="UPF0260 PROTEIN YCGN"/>
    <property type="match status" value="1"/>
</dbReference>
<protein>
    <recommendedName>
        <fullName evidence="3">YcgN family cysteine cluster protein</fullName>
    </recommendedName>
</protein>
<reference evidence="1 2" key="1">
    <citation type="submission" date="2014-12" db="EMBL/GenBank/DDBJ databases">
        <title>Genomes of Geoalkalibacter ferrihydriticus and Geoalkalibacter subterraneus, two haloalkaliphilic metal-reducing members of the Geobacteraceae.</title>
        <authorList>
            <person name="Badalamenti J.P."/>
            <person name="Torres C.I."/>
            <person name="Krajmalnik-Brown R."/>
            <person name="Bond D.R."/>
        </authorList>
    </citation>
    <scope>NUCLEOTIDE SEQUENCE [LARGE SCALE GENOMIC DNA]</scope>
    <source>
        <strain evidence="1 2">DSM 17813</strain>
    </source>
</reference>
<dbReference type="PANTHER" id="PTHR37421:SF1">
    <property type="entry name" value="UPF0260 PROTEIN YCGN"/>
    <property type="match status" value="1"/>
</dbReference>
<proteinExistence type="predicted"/>
<comment type="caution">
    <text evidence="1">The sequence shown here is derived from an EMBL/GenBank/DDBJ whole genome shotgun (WGS) entry which is preliminary data.</text>
</comment>
<evidence type="ECO:0000313" key="2">
    <source>
        <dbReference type="Proteomes" id="UP000035068"/>
    </source>
</evidence>